<dbReference type="AlphaFoldDB" id="A0A9W7DEH0"/>
<feature type="region of interest" description="Disordered" evidence="2">
    <location>
        <begin position="252"/>
        <end position="323"/>
    </location>
</feature>
<dbReference type="InterPro" id="IPR000504">
    <property type="entry name" value="RRM_dom"/>
</dbReference>
<feature type="region of interest" description="Disordered" evidence="2">
    <location>
        <begin position="89"/>
        <end position="110"/>
    </location>
</feature>
<name>A0A9W7DEH0_AMBMO</name>
<reference evidence="4" key="1">
    <citation type="submission" date="2023-04" db="EMBL/GenBank/DDBJ databases">
        <title>Ambrosiozyma monospora NBRC 1965.</title>
        <authorList>
            <person name="Ichikawa N."/>
            <person name="Sato H."/>
            <person name="Tonouchi N."/>
        </authorList>
    </citation>
    <scope>NUCLEOTIDE SEQUENCE</scope>
    <source>
        <strain evidence="4">NBRC 1965</strain>
    </source>
</reference>
<dbReference type="Proteomes" id="UP001165063">
    <property type="component" value="Unassembled WGS sequence"/>
</dbReference>
<evidence type="ECO:0000313" key="4">
    <source>
        <dbReference type="EMBL" id="GMG25096.1"/>
    </source>
</evidence>
<proteinExistence type="predicted"/>
<sequence>MSSTIIASGIPLTTTDDKVEDFFSFCGKIKKLDTLDKTEKTKSVAVEFVSASAVSTALLLNGAELDGAKIKVIEEGLSKQPAIATADVKTATTTAPNSAESTSHDGVPSADIAQEYKPKSTIAAEYLAHGYVLGDQFLKKAVAYDQEKGYSTKFKSFLDNLDSKYQLQAKNKEITEKYQVKSKVAQSRSTLDSYFDKLNSNKYGAKLHSFYTSVATSANDINAEAKRLAALKISGASTMSSAAPTASTAAAASKVPLEEPKPATVGSVSGTGVSAPVSAPSSSAAAPAAAAPPAGPPPSYTKVDTNATGSSAPATSFPTDEKK</sequence>
<organism evidence="4 5">
    <name type="scientific">Ambrosiozyma monospora</name>
    <name type="common">Yeast</name>
    <name type="synonym">Endomycopsis monosporus</name>
    <dbReference type="NCBI Taxonomy" id="43982"/>
    <lineage>
        <taxon>Eukaryota</taxon>
        <taxon>Fungi</taxon>
        <taxon>Dikarya</taxon>
        <taxon>Ascomycota</taxon>
        <taxon>Saccharomycotina</taxon>
        <taxon>Pichiomycetes</taxon>
        <taxon>Pichiales</taxon>
        <taxon>Pichiaceae</taxon>
        <taxon>Ambrosiozyma</taxon>
    </lineage>
</organism>
<dbReference type="GO" id="GO:0003723">
    <property type="term" value="F:RNA binding"/>
    <property type="evidence" value="ECO:0007669"/>
    <property type="project" value="UniProtKB-UniRule"/>
</dbReference>
<dbReference type="SMART" id="SM00360">
    <property type="entry name" value="RRM"/>
    <property type="match status" value="1"/>
</dbReference>
<feature type="domain" description="RRM" evidence="3">
    <location>
        <begin position="3"/>
        <end position="72"/>
    </location>
</feature>
<protein>
    <submittedName>
        <fullName evidence="4">Unnamed protein product</fullName>
    </submittedName>
</protein>
<dbReference type="PANTHER" id="PTHR32343">
    <property type="entry name" value="SERINE/ARGININE-RICH SPLICING FACTOR"/>
    <property type="match status" value="1"/>
</dbReference>
<dbReference type="InterPro" id="IPR012677">
    <property type="entry name" value="Nucleotide-bd_a/b_plait_sf"/>
</dbReference>
<dbReference type="Gene3D" id="3.30.70.330">
    <property type="match status" value="1"/>
</dbReference>
<feature type="compositionally biased region" description="Polar residues" evidence="2">
    <location>
        <begin position="302"/>
        <end position="323"/>
    </location>
</feature>
<evidence type="ECO:0000256" key="2">
    <source>
        <dbReference type="SAM" id="MobiDB-lite"/>
    </source>
</evidence>
<dbReference type="InterPro" id="IPR035979">
    <property type="entry name" value="RBD_domain_sf"/>
</dbReference>
<dbReference type="SUPFAM" id="SSF54928">
    <property type="entry name" value="RNA-binding domain, RBD"/>
    <property type="match status" value="1"/>
</dbReference>
<dbReference type="Pfam" id="PF00076">
    <property type="entry name" value="RRM_1"/>
    <property type="match status" value="1"/>
</dbReference>
<comment type="caution">
    <text evidence="4">The sequence shown here is derived from an EMBL/GenBank/DDBJ whole genome shotgun (WGS) entry which is preliminary data.</text>
</comment>
<dbReference type="EMBL" id="BSXU01001220">
    <property type="protein sequence ID" value="GMG25096.1"/>
    <property type="molecule type" value="Genomic_DNA"/>
</dbReference>
<gene>
    <name evidence="4" type="ORF">Amon01_000305100</name>
</gene>
<feature type="compositionally biased region" description="Low complexity" evidence="2">
    <location>
        <begin position="272"/>
        <end position="292"/>
    </location>
</feature>
<evidence type="ECO:0000313" key="5">
    <source>
        <dbReference type="Proteomes" id="UP001165063"/>
    </source>
</evidence>
<keyword evidence="5" id="KW-1185">Reference proteome</keyword>
<keyword evidence="1" id="KW-0694">RNA-binding</keyword>
<dbReference type="PROSITE" id="PS50102">
    <property type="entry name" value="RRM"/>
    <property type="match status" value="1"/>
</dbReference>
<dbReference type="PANTHER" id="PTHR32343:SF10">
    <property type="entry name" value="RNA-BINDING REGION RNP-1 DOMAIN-CONTAINING PROTEIN"/>
    <property type="match status" value="1"/>
</dbReference>
<evidence type="ECO:0000256" key="1">
    <source>
        <dbReference type="PROSITE-ProRule" id="PRU00176"/>
    </source>
</evidence>
<accession>A0A9W7DEH0</accession>
<dbReference type="OrthoDB" id="7763451at2759"/>
<evidence type="ECO:0000259" key="3">
    <source>
        <dbReference type="PROSITE" id="PS50102"/>
    </source>
</evidence>